<gene>
    <name evidence="7" type="ORF">SAMN05216174_12111</name>
</gene>
<dbReference type="GO" id="GO:0008171">
    <property type="term" value="F:O-methyltransferase activity"/>
    <property type="evidence" value="ECO:0007669"/>
    <property type="project" value="InterPro"/>
</dbReference>
<dbReference type="InterPro" id="IPR036390">
    <property type="entry name" value="WH_DNA-bd_sf"/>
</dbReference>
<dbReference type="InterPro" id="IPR036388">
    <property type="entry name" value="WH-like_DNA-bd_sf"/>
</dbReference>
<evidence type="ECO:0000259" key="5">
    <source>
        <dbReference type="Pfam" id="PF00891"/>
    </source>
</evidence>
<dbReference type="STRING" id="1271860.SAMN05216174_12111"/>
<dbReference type="EMBL" id="FMZZ01000021">
    <property type="protein sequence ID" value="SDD88087.1"/>
    <property type="molecule type" value="Genomic_DNA"/>
</dbReference>
<dbReference type="PANTHER" id="PTHR43712:SF2">
    <property type="entry name" value="O-METHYLTRANSFERASE CICE"/>
    <property type="match status" value="1"/>
</dbReference>
<dbReference type="SUPFAM" id="SSF46785">
    <property type="entry name" value="Winged helix' DNA-binding domain"/>
    <property type="match status" value="1"/>
</dbReference>
<dbReference type="Gene3D" id="1.10.287.1350">
    <property type="match status" value="1"/>
</dbReference>
<reference evidence="8" key="1">
    <citation type="submission" date="2016-10" db="EMBL/GenBank/DDBJ databases">
        <authorList>
            <person name="Varghese N."/>
            <person name="Submissions S."/>
        </authorList>
    </citation>
    <scope>NUCLEOTIDE SEQUENCE [LARGE SCALE GENOMIC DNA]</scope>
    <source>
        <strain evidence="8">IBRC-M 10403</strain>
    </source>
</reference>
<keyword evidence="3" id="KW-0949">S-adenosyl-L-methionine</keyword>
<sequence length="349" mass="37314">MTEADPTAQAMAARGKVAQLVFGHMAAQVVATAVRLGVADLIGDGRLTAAEVARERGTDVQATRRLLRTLAALDLVAEDQPGTFALTPAGSLLRVDRPDSLASFVRMFADPAMLRAWEHLDDSVRTGQPSFTEVFGVDFFAYLKDNPELSAQFNAAMSQGTRASAAVLPARYDFGRFGTVVDVGGGDGTLLAAILREHPAVRGILFDTAEGLSRAEETLGRHGVAERCLVKTGDFFASVPDGGDLYLLKSVIHDWDDDRAETILRHCRAAMPDHGRLLIVEPVFPAAVDGSTSPIMYLSDLNMLVNLGGRERDRADFEDLCARAGFTVTGISALPPPHPFSLIEAAPAA</sequence>
<dbReference type="Gene3D" id="1.10.10.10">
    <property type="entry name" value="Winged helix-like DNA-binding domain superfamily/Winged helix DNA-binding domain"/>
    <property type="match status" value="1"/>
</dbReference>
<evidence type="ECO:0000313" key="8">
    <source>
        <dbReference type="Proteomes" id="UP000199501"/>
    </source>
</evidence>
<dbReference type="InterPro" id="IPR029063">
    <property type="entry name" value="SAM-dependent_MTases_sf"/>
</dbReference>
<dbReference type="SUPFAM" id="SSF53335">
    <property type="entry name" value="S-adenosyl-L-methionine-dependent methyltransferases"/>
    <property type="match status" value="1"/>
</dbReference>
<dbReference type="Pfam" id="PF00891">
    <property type="entry name" value="Methyltransf_2"/>
    <property type="match status" value="1"/>
</dbReference>
<dbReference type="Pfam" id="PF08100">
    <property type="entry name" value="Dimerisation"/>
    <property type="match status" value="1"/>
</dbReference>
<evidence type="ECO:0000256" key="1">
    <source>
        <dbReference type="ARBA" id="ARBA00022603"/>
    </source>
</evidence>
<dbReference type="InterPro" id="IPR016461">
    <property type="entry name" value="COMT-like"/>
</dbReference>
<keyword evidence="2" id="KW-0808">Transferase</keyword>
<proteinExistence type="predicted"/>
<name>A0A1G6YEE0_9PSEU</name>
<feature type="domain" description="O-methyltransferase C-terminal" evidence="5">
    <location>
        <begin position="117"/>
        <end position="326"/>
    </location>
</feature>
<dbReference type="Proteomes" id="UP000199501">
    <property type="component" value="Unassembled WGS sequence"/>
</dbReference>
<dbReference type="RefSeq" id="WP_228772001.1">
    <property type="nucleotide sequence ID" value="NZ_FMZZ01000021.1"/>
</dbReference>
<keyword evidence="1" id="KW-0489">Methyltransferase</keyword>
<dbReference type="PIRSF" id="PIRSF005739">
    <property type="entry name" value="O-mtase"/>
    <property type="match status" value="1"/>
</dbReference>
<evidence type="ECO:0000256" key="4">
    <source>
        <dbReference type="PIRSR" id="PIRSR005739-1"/>
    </source>
</evidence>
<dbReference type="AlphaFoldDB" id="A0A1G6YEE0"/>
<evidence type="ECO:0000259" key="6">
    <source>
        <dbReference type="Pfam" id="PF08100"/>
    </source>
</evidence>
<dbReference type="InterPro" id="IPR012967">
    <property type="entry name" value="COMT_dimerisation"/>
</dbReference>
<organism evidence="7 8">
    <name type="scientific">Actinokineospora iranica</name>
    <dbReference type="NCBI Taxonomy" id="1271860"/>
    <lineage>
        <taxon>Bacteria</taxon>
        <taxon>Bacillati</taxon>
        <taxon>Actinomycetota</taxon>
        <taxon>Actinomycetes</taxon>
        <taxon>Pseudonocardiales</taxon>
        <taxon>Pseudonocardiaceae</taxon>
        <taxon>Actinokineospora</taxon>
    </lineage>
</organism>
<keyword evidence="8" id="KW-1185">Reference proteome</keyword>
<dbReference type="Gene3D" id="3.40.50.150">
    <property type="entry name" value="Vaccinia Virus protein VP39"/>
    <property type="match status" value="1"/>
</dbReference>
<feature type="domain" description="O-methyltransferase dimerisation" evidence="6">
    <location>
        <begin position="19"/>
        <end position="93"/>
    </location>
</feature>
<evidence type="ECO:0000313" key="7">
    <source>
        <dbReference type="EMBL" id="SDD88087.1"/>
    </source>
</evidence>
<evidence type="ECO:0000256" key="3">
    <source>
        <dbReference type="ARBA" id="ARBA00022691"/>
    </source>
</evidence>
<evidence type="ECO:0000256" key="2">
    <source>
        <dbReference type="ARBA" id="ARBA00022679"/>
    </source>
</evidence>
<dbReference type="CDD" id="cd02440">
    <property type="entry name" value="AdoMet_MTases"/>
    <property type="match status" value="1"/>
</dbReference>
<dbReference type="GO" id="GO:0046983">
    <property type="term" value="F:protein dimerization activity"/>
    <property type="evidence" value="ECO:0007669"/>
    <property type="project" value="InterPro"/>
</dbReference>
<dbReference type="PROSITE" id="PS51683">
    <property type="entry name" value="SAM_OMT_II"/>
    <property type="match status" value="1"/>
</dbReference>
<feature type="active site" description="Proton acceptor" evidence="4">
    <location>
        <position position="253"/>
    </location>
</feature>
<protein>
    <submittedName>
        <fullName evidence="7">Dimerisation domain-containing protein</fullName>
    </submittedName>
</protein>
<dbReference type="InterPro" id="IPR001077">
    <property type="entry name" value="COMT_C"/>
</dbReference>
<accession>A0A1G6YEE0</accession>
<dbReference type="GO" id="GO:0032259">
    <property type="term" value="P:methylation"/>
    <property type="evidence" value="ECO:0007669"/>
    <property type="project" value="UniProtKB-KW"/>
</dbReference>
<dbReference type="PANTHER" id="PTHR43712">
    <property type="entry name" value="PUTATIVE (AFU_ORTHOLOGUE AFUA_4G14580)-RELATED"/>
    <property type="match status" value="1"/>
</dbReference>